<evidence type="ECO:0008006" key="3">
    <source>
        <dbReference type="Google" id="ProtNLM"/>
    </source>
</evidence>
<organism evidence="1 2">
    <name type="scientific">Fusarium venenatum</name>
    <dbReference type="NCBI Taxonomy" id="56646"/>
    <lineage>
        <taxon>Eukaryota</taxon>
        <taxon>Fungi</taxon>
        <taxon>Dikarya</taxon>
        <taxon>Ascomycota</taxon>
        <taxon>Pezizomycotina</taxon>
        <taxon>Sordariomycetes</taxon>
        <taxon>Hypocreomycetidae</taxon>
        <taxon>Hypocreales</taxon>
        <taxon>Nectriaceae</taxon>
        <taxon>Fusarium</taxon>
    </lineage>
</organism>
<dbReference type="AlphaFoldDB" id="A0A2L2TQU9"/>
<dbReference type="EMBL" id="LN649230">
    <property type="protein sequence ID" value="CEI63230.1"/>
    <property type="molecule type" value="Genomic_DNA"/>
</dbReference>
<dbReference type="SUPFAM" id="SSF55811">
    <property type="entry name" value="Nudix"/>
    <property type="match status" value="1"/>
</dbReference>
<keyword evidence="2" id="KW-1185">Reference proteome</keyword>
<dbReference type="RefSeq" id="XP_025586950.1">
    <property type="nucleotide sequence ID" value="XM_025736333.2"/>
</dbReference>
<name>A0A2L2TQU9_9HYPO</name>
<accession>A0A2L2TQU9</accession>
<proteinExistence type="predicted"/>
<protein>
    <recommendedName>
        <fullName evidence="3">Nudix hydrolase domain-containing protein</fullName>
    </recommendedName>
</protein>
<dbReference type="Gene3D" id="3.90.79.10">
    <property type="entry name" value="Nucleoside Triphosphate Pyrophosphohydrolase"/>
    <property type="match status" value="1"/>
</dbReference>
<evidence type="ECO:0000313" key="1">
    <source>
        <dbReference type="EMBL" id="CEI63230.1"/>
    </source>
</evidence>
<dbReference type="GeneID" id="37259305"/>
<dbReference type="Proteomes" id="UP000245910">
    <property type="component" value="Chromosome II"/>
</dbReference>
<dbReference type="OrthoDB" id="10259236at2759"/>
<evidence type="ECO:0000313" key="2">
    <source>
        <dbReference type="Proteomes" id="UP000245910"/>
    </source>
</evidence>
<dbReference type="KEGG" id="fvn:FVRRES_07666"/>
<reference evidence="2" key="1">
    <citation type="submission" date="2014-10" db="EMBL/GenBank/DDBJ databases">
        <authorList>
            <person name="King R."/>
        </authorList>
    </citation>
    <scope>NUCLEOTIDE SEQUENCE [LARGE SCALE GENOMIC DNA]</scope>
    <source>
        <strain evidence="2">A3/5</strain>
    </source>
</reference>
<dbReference type="InterPro" id="IPR015797">
    <property type="entry name" value="NUDIX_hydrolase-like_dom_sf"/>
</dbReference>
<sequence>MDITTDNVLLSDQFIISCGTVTLNKQSKVLLIFKRTTTELPDGIIHHFDEVFLPEDWKDIGESLEKAAIRGAYEKTAVEGLLLPAHIMTNATIPTSQEDSPSSHITEPIAVSHRVHRGILDIIFWYIAEATTSTIPLVVGKPGEERNFVPFWMDINEARHFLSFTNEKRILEEAIAAVERGQALAEQAEHAGEAE</sequence>